<proteinExistence type="predicted"/>
<dbReference type="Proteomes" id="UP000265520">
    <property type="component" value="Unassembled WGS sequence"/>
</dbReference>
<feature type="non-terminal residue" evidence="1">
    <location>
        <position position="59"/>
    </location>
</feature>
<organism evidence="1 2">
    <name type="scientific">Trifolium medium</name>
    <dbReference type="NCBI Taxonomy" id="97028"/>
    <lineage>
        <taxon>Eukaryota</taxon>
        <taxon>Viridiplantae</taxon>
        <taxon>Streptophyta</taxon>
        <taxon>Embryophyta</taxon>
        <taxon>Tracheophyta</taxon>
        <taxon>Spermatophyta</taxon>
        <taxon>Magnoliopsida</taxon>
        <taxon>eudicotyledons</taxon>
        <taxon>Gunneridae</taxon>
        <taxon>Pentapetalae</taxon>
        <taxon>rosids</taxon>
        <taxon>fabids</taxon>
        <taxon>Fabales</taxon>
        <taxon>Fabaceae</taxon>
        <taxon>Papilionoideae</taxon>
        <taxon>50 kb inversion clade</taxon>
        <taxon>NPAAA clade</taxon>
        <taxon>Hologalegina</taxon>
        <taxon>IRL clade</taxon>
        <taxon>Trifolieae</taxon>
        <taxon>Trifolium</taxon>
    </lineage>
</organism>
<accession>A0A392TN17</accession>
<sequence>MNIKNNIVKPQKPLKANINDYLYSDGYPTISEADSEEAIMNFLAGIKKDTGVTVPRNMV</sequence>
<evidence type="ECO:0000313" key="1">
    <source>
        <dbReference type="EMBL" id="MCI61285.1"/>
    </source>
</evidence>
<keyword evidence="2" id="KW-1185">Reference proteome</keyword>
<reference evidence="1 2" key="1">
    <citation type="journal article" date="2018" name="Front. Plant Sci.">
        <title>Red Clover (Trifolium pratense) and Zigzag Clover (T. medium) - A Picture of Genomic Similarities and Differences.</title>
        <authorList>
            <person name="Dluhosova J."/>
            <person name="Istvanek J."/>
            <person name="Nedelnik J."/>
            <person name="Repkova J."/>
        </authorList>
    </citation>
    <scope>NUCLEOTIDE SEQUENCE [LARGE SCALE GENOMIC DNA]</scope>
    <source>
        <strain evidence="2">cv. 10/8</strain>
        <tissue evidence="1">Leaf</tissue>
    </source>
</reference>
<name>A0A392TN17_9FABA</name>
<dbReference type="EMBL" id="LXQA010596850">
    <property type="protein sequence ID" value="MCI61285.1"/>
    <property type="molecule type" value="Genomic_DNA"/>
</dbReference>
<comment type="caution">
    <text evidence="1">The sequence shown here is derived from an EMBL/GenBank/DDBJ whole genome shotgun (WGS) entry which is preliminary data.</text>
</comment>
<evidence type="ECO:0000313" key="2">
    <source>
        <dbReference type="Proteomes" id="UP000265520"/>
    </source>
</evidence>
<dbReference type="AlphaFoldDB" id="A0A392TN17"/>
<protein>
    <submittedName>
        <fullName evidence="1">Uncharacterized protein</fullName>
    </submittedName>
</protein>